<sequence>MGTLMFMRVVPVRDGLPPSMATSSSAEACVSRSSSFMSTSSAYLTPSALLSTSIEKWLLTEIW</sequence>
<dbReference type="Proteomes" id="UP000261660">
    <property type="component" value="Unplaced"/>
</dbReference>
<dbReference type="InParanoid" id="A0A3Q3LAX6"/>
<accession>A0A3Q3LAX6</accession>
<protein>
    <submittedName>
        <fullName evidence="1">Uncharacterized protein</fullName>
    </submittedName>
</protein>
<organism evidence="1 2">
    <name type="scientific">Labrus bergylta</name>
    <name type="common">ballan wrasse</name>
    <dbReference type="NCBI Taxonomy" id="56723"/>
    <lineage>
        <taxon>Eukaryota</taxon>
        <taxon>Metazoa</taxon>
        <taxon>Chordata</taxon>
        <taxon>Craniata</taxon>
        <taxon>Vertebrata</taxon>
        <taxon>Euteleostomi</taxon>
        <taxon>Actinopterygii</taxon>
        <taxon>Neopterygii</taxon>
        <taxon>Teleostei</taxon>
        <taxon>Neoteleostei</taxon>
        <taxon>Acanthomorphata</taxon>
        <taxon>Eupercaria</taxon>
        <taxon>Labriformes</taxon>
        <taxon>Labridae</taxon>
        <taxon>Labrus</taxon>
    </lineage>
</organism>
<dbReference type="GeneTree" id="ENSGT00940000177513"/>
<dbReference type="Ensembl" id="ENSLBET00000006431.1">
    <property type="protein sequence ID" value="ENSLBEP00000006130.1"/>
    <property type="gene ID" value="ENSLBEG00000004711.1"/>
</dbReference>
<proteinExistence type="predicted"/>
<evidence type="ECO:0000313" key="1">
    <source>
        <dbReference type="Ensembl" id="ENSLBEP00000006130.1"/>
    </source>
</evidence>
<reference evidence="1" key="2">
    <citation type="submission" date="2025-09" db="UniProtKB">
        <authorList>
            <consortium name="Ensembl"/>
        </authorList>
    </citation>
    <scope>IDENTIFICATION</scope>
</reference>
<name>A0A3Q3LAX6_9LABR</name>
<dbReference type="AlphaFoldDB" id="A0A3Q3LAX6"/>
<reference evidence="1" key="1">
    <citation type="submission" date="2025-08" db="UniProtKB">
        <authorList>
            <consortium name="Ensembl"/>
        </authorList>
    </citation>
    <scope>IDENTIFICATION</scope>
</reference>
<evidence type="ECO:0000313" key="2">
    <source>
        <dbReference type="Proteomes" id="UP000261660"/>
    </source>
</evidence>
<keyword evidence="2" id="KW-1185">Reference proteome</keyword>